<accession>A0A443J9W0</accession>
<reference evidence="1 2" key="1">
    <citation type="submission" date="2019-01" db="EMBL/GenBank/DDBJ databases">
        <title>Sinorhodobacter populi sp. nov. isolated from the symptomatic bark tissue of Populus euramericana canker.</title>
        <authorList>
            <person name="Xu G."/>
        </authorList>
    </citation>
    <scope>NUCLEOTIDE SEQUENCE [LARGE SCALE GENOMIC DNA]</scope>
    <source>
        <strain evidence="1 2">SK2B-1</strain>
    </source>
</reference>
<protein>
    <submittedName>
        <fullName evidence="1">Uncharacterized protein</fullName>
    </submittedName>
</protein>
<dbReference type="AlphaFoldDB" id="A0A443J9W0"/>
<name>A0A443J9W0_9RHOB</name>
<evidence type="ECO:0000313" key="2">
    <source>
        <dbReference type="Proteomes" id="UP000284476"/>
    </source>
</evidence>
<sequence length="152" mass="17190">MQSARIWFQKPATAITLTQCKEYLQGMGVEVIDAEWRLDGYVVPQLHVTNPSNFLMQLEDDSWVVEEAEEISRSAPEALRGRLSNCEARLSFGDASDESVTTTDRGIFVMAGWTSFDPEEPQARELLEALTRMVDGIFEDNTTGTWWVPTVR</sequence>
<comment type="caution">
    <text evidence="1">The sequence shown here is derived from an EMBL/GenBank/DDBJ whole genome shotgun (WGS) entry which is preliminary data.</text>
</comment>
<dbReference type="RefSeq" id="WP_128187692.1">
    <property type="nucleotide sequence ID" value="NZ_JBHRSO010000009.1"/>
</dbReference>
<dbReference type="EMBL" id="SAUZ01000029">
    <property type="protein sequence ID" value="RWR17303.1"/>
    <property type="molecule type" value="Genomic_DNA"/>
</dbReference>
<organism evidence="1 2">
    <name type="scientific">Paenirhodobacter populi</name>
    <dbReference type="NCBI Taxonomy" id="2306993"/>
    <lineage>
        <taxon>Bacteria</taxon>
        <taxon>Pseudomonadati</taxon>
        <taxon>Pseudomonadota</taxon>
        <taxon>Alphaproteobacteria</taxon>
        <taxon>Rhodobacterales</taxon>
        <taxon>Rhodobacter group</taxon>
        <taxon>Paenirhodobacter</taxon>
    </lineage>
</organism>
<proteinExistence type="predicted"/>
<reference evidence="1 2" key="2">
    <citation type="submission" date="2019-01" db="EMBL/GenBank/DDBJ databases">
        <authorList>
            <person name="Li Y."/>
        </authorList>
    </citation>
    <scope>NUCLEOTIDE SEQUENCE [LARGE SCALE GENOMIC DNA]</scope>
    <source>
        <strain evidence="1 2">SK2B-1</strain>
    </source>
</reference>
<dbReference type="Proteomes" id="UP000284476">
    <property type="component" value="Unassembled WGS sequence"/>
</dbReference>
<gene>
    <name evidence="1" type="ORF">D2T30_19330</name>
</gene>
<evidence type="ECO:0000313" key="1">
    <source>
        <dbReference type="EMBL" id="RWR17303.1"/>
    </source>
</evidence>